<feature type="compositionally biased region" description="Low complexity" evidence="1">
    <location>
        <begin position="21"/>
        <end position="35"/>
    </location>
</feature>
<dbReference type="InterPro" id="IPR025657">
    <property type="entry name" value="RadC_JAB"/>
</dbReference>
<feature type="region of interest" description="Disordered" evidence="1">
    <location>
        <begin position="378"/>
        <end position="404"/>
    </location>
</feature>
<keyword evidence="5" id="KW-1185">Reference proteome</keyword>
<feature type="region of interest" description="Disordered" evidence="1">
    <location>
        <begin position="110"/>
        <end position="129"/>
    </location>
</feature>
<evidence type="ECO:0000259" key="2">
    <source>
        <dbReference type="Pfam" id="PF04002"/>
    </source>
</evidence>
<evidence type="ECO:0008006" key="6">
    <source>
        <dbReference type="Google" id="ProtNLM"/>
    </source>
</evidence>
<sequence>MQTTPATMADLYKPVEPEPFTGIAPTPAAPAGPTKGDVLVALRKANQALGARAVRKDGEVANTAAAAPLREVLQSATPLETMRDLYGNGGHPRDELLDTWHKNLTGQTIPEWQESHPPEPKTNSAGFVPEPQGQLQAQVDAVREGRKPAVVLGVGEAKGLNLDGLHQGVATDPTTRRRAVVVAATPDVVKAAVERTKAVGLKQAMGEALGNANPTLTTQTAPDAAVVQHVDNTTGHVLNEQLARPQDAANIQPVPGTTPRVVSPDQALAERQAGTEAEKPTAKPPRLGRKSTEDLIALAESTKDDATYDAARYEMFKRWATDSDEGMSYAYLHDKANKSAITPAEQAAFTDRYNAELEAKVARKGQALGKKFDASVREPVSPVTDESGTVGEAASRAQEPSDDPYAHITQRENTTAAQQGVGRDVLASLERTVRGERDGGNAHVVAEPGNGEDGGALERANNPTARVAEGRPDTTGGHPRPAATGITERVLGPERAHDSNVLGMRLLENFREKGGAQLVGQHVESGHDLAAVSQVYRDPRFETFRVIYTDPTGRVVGEAGYTSRLPGVAAVPPDLPALIGADKQRFGAQEFYILHNHPSGVSTPSRADVDATRVIAAHIPGFRQHVIIDHNEYSVINANGDQVTYPAPHLDGVDFTASPALAHPLIGQRLESIPHVVDIAKQLQTPNGYATLVALDANRHINLLADIPLAMVKDNTPAGQLKLNELVRRAIAESGAGGDRFIVLPHGENIGPALGPMTRGLAADIVNADGSSARLSGLRRSEDFFLKTAQPTRVLESAQSVPLESAAVQEAEKRTFTKPFSDATRTVTAGVVAQARSEEIHPALLSAMTLRQIDQQYGKKLPALRPWIGSLMERGAAASRISAKADRVALQWEQSVKSSAERKALADVLLRESLAELNLNNTDPKYIASLEPEQRAEYHTLRAKLATLSPEAREIRTKAHEVLREQWSYTREALGKFISQTVADPAMRAERLKGLDDLMGRNRGNYFPLSRFGDRIVVARGAAKDGRDIVSFHESAASVEQEVRRLKAEGVSPRDITVTLRAERDPSQRPTAGFLGELHAMVDHADMDTSTREDLHEALQQLYLKSLPELSGAKHMIRRQNIEGYSQDALRSFADAVTRGSRYAAHLEYAPAIHAAAESAESQSQSAEKRQVAVVVGRKDGQAPVVRVTPVGVDRLEAAKQLARDGYAPEFFNTTVEGARERLAGALEGVPSEQIDKFVDQVQALAQRRPDGVEDLRAAKALYNRMIKLQQYHGTDSLDKVVDALGKVGYTWYLGFSPSFWAMNMLQNPMIGIPHLGARYGVTKTSVEWLNAARWFAGVRIGKRLRDATTPFSIEWLRDQVKAGELKGISKQELDMLQQLEDRQVLDFTQAMDLSRIGKASSGTAYKFLRLAAAGAHHTEVFNRVTFALAAYRLALKSSADITHEEAVRRAEDDVAAAHFDYSFANKPAMMRGKSRLVFMFQQYRQHMLYWWGNTIKDMVKGETPEDRGRALKAALLMGAAQGIFAGAMGLPFVGTIGQLANMFASDNDDGEPFDFKRWITQAAVDATGSQKAGEVMANGIFAAVGADVSRRIGQADLLPLINMGSKSYAQHTDDKVRDYLFDLLGPLGSIAVDAAKSVDMFSSGQTLQGLAAASPQAAKGIIQAYALDTEGLKNKRGQVLATADKFDGSDRAMQLLGVKPMDVTHVQADRGRVLDAEYYFKQRAQILEQSFVQAWTRQDDKGMSDALDGIKEFNNKLMKGNLATKSNMVTGQKLESALKTYMQQQMMLALSNGAAASRQELMMAMRMSGLYNPVALGATPTALPGNMPGLPGLP</sequence>
<feature type="domain" description="Large polyvalent protein-associated" evidence="3">
    <location>
        <begin position="835"/>
        <end position="1008"/>
    </location>
</feature>
<feature type="region of interest" description="Disordered" evidence="1">
    <location>
        <begin position="434"/>
        <end position="459"/>
    </location>
</feature>
<evidence type="ECO:0000313" key="4">
    <source>
        <dbReference type="EMBL" id="OWT53392.1"/>
    </source>
</evidence>
<name>A0A225LXY1_9BURK</name>
<dbReference type="Proteomes" id="UP000214603">
    <property type="component" value="Unassembled WGS sequence"/>
</dbReference>
<dbReference type="PROSITE" id="PS01302">
    <property type="entry name" value="UPF0758"/>
    <property type="match status" value="1"/>
</dbReference>
<dbReference type="RefSeq" id="WP_088606140.1">
    <property type="nucleotide sequence ID" value="NZ_NJIH01000023.1"/>
</dbReference>
<evidence type="ECO:0000259" key="3">
    <source>
        <dbReference type="Pfam" id="PF18858"/>
    </source>
</evidence>
<feature type="region of interest" description="Disordered" evidence="1">
    <location>
        <begin position="1"/>
        <end position="35"/>
    </location>
</feature>
<dbReference type="Pfam" id="PF18858">
    <property type="entry name" value="LPD39"/>
    <property type="match status" value="1"/>
</dbReference>
<dbReference type="NCBIfam" id="NF032893">
    <property type="entry name" value="tail-700"/>
    <property type="match status" value="2"/>
</dbReference>
<organism evidence="4 5">
    <name type="scientific">Candidimonas nitroreducens</name>
    <dbReference type="NCBI Taxonomy" id="683354"/>
    <lineage>
        <taxon>Bacteria</taxon>
        <taxon>Pseudomonadati</taxon>
        <taxon>Pseudomonadota</taxon>
        <taxon>Betaproteobacteria</taxon>
        <taxon>Burkholderiales</taxon>
        <taxon>Alcaligenaceae</taxon>
        <taxon>Candidimonas</taxon>
    </lineage>
</organism>
<protein>
    <recommendedName>
        <fullName evidence="6">MPN domain-containing protein</fullName>
    </recommendedName>
</protein>
<feature type="region of interest" description="Disordered" evidence="1">
    <location>
        <begin position="244"/>
        <end position="289"/>
    </location>
</feature>
<dbReference type="EMBL" id="NJIH01000023">
    <property type="protein sequence ID" value="OWT53392.1"/>
    <property type="molecule type" value="Genomic_DNA"/>
</dbReference>
<dbReference type="InterPro" id="IPR020891">
    <property type="entry name" value="UPF0758_CS"/>
</dbReference>
<evidence type="ECO:0000313" key="5">
    <source>
        <dbReference type="Proteomes" id="UP000214603"/>
    </source>
</evidence>
<dbReference type="Gene3D" id="3.40.140.10">
    <property type="entry name" value="Cytidine Deaminase, domain 2"/>
    <property type="match status" value="1"/>
</dbReference>
<dbReference type="InterPro" id="IPR041639">
    <property type="entry name" value="LPD39"/>
</dbReference>
<comment type="caution">
    <text evidence="4">The sequence shown here is derived from an EMBL/GenBank/DDBJ whole genome shotgun (WGS) entry which is preliminary data.</text>
</comment>
<reference evidence="5" key="1">
    <citation type="submission" date="2017-06" db="EMBL/GenBank/DDBJ databases">
        <title>Herbaspirillum phytohormonus sp. nov., isolated from the root nodule of Robinia pseudoacacia in lead-zinc mine.</title>
        <authorList>
            <person name="Fan M."/>
            <person name="Lin Y."/>
        </authorList>
    </citation>
    <scope>NUCLEOTIDE SEQUENCE [LARGE SCALE GENOMIC DNA]</scope>
    <source>
        <strain evidence="5">SC-089</strain>
    </source>
</reference>
<feature type="domain" description="RadC-like JAB" evidence="2">
    <location>
        <begin position="534"/>
        <end position="619"/>
    </location>
</feature>
<accession>A0A225LXY1</accession>
<proteinExistence type="predicted"/>
<feature type="region of interest" description="Disordered" evidence="1">
    <location>
        <begin position="465"/>
        <end position="484"/>
    </location>
</feature>
<evidence type="ECO:0000256" key="1">
    <source>
        <dbReference type="SAM" id="MobiDB-lite"/>
    </source>
</evidence>
<dbReference type="Pfam" id="PF04002">
    <property type="entry name" value="RadC"/>
    <property type="match status" value="1"/>
</dbReference>
<gene>
    <name evidence="4" type="ORF">CEY11_24880</name>
</gene>